<reference evidence="4 5" key="1">
    <citation type="submission" date="2020-01" db="EMBL/GenBank/DDBJ databases">
        <title>Genome sequence of Desulfovibrio aerotolerans DSM 16695(T).</title>
        <authorList>
            <person name="Karnachuk O."/>
            <person name="Avakyan M."/>
            <person name="Mardanov A."/>
            <person name="Kadnikov V."/>
            <person name="Ravin N."/>
        </authorList>
    </citation>
    <scope>NUCLEOTIDE SEQUENCE [LARGE SCALE GENOMIC DNA]</scope>
    <source>
        <strain evidence="4 5">DSM 16695</strain>
    </source>
</reference>
<evidence type="ECO:0000313" key="4">
    <source>
        <dbReference type="EMBL" id="MYL82172.1"/>
    </source>
</evidence>
<evidence type="ECO:0000256" key="3">
    <source>
        <dbReference type="ARBA" id="ARBA00023027"/>
    </source>
</evidence>
<dbReference type="Gene3D" id="3.40.718.10">
    <property type="entry name" value="Isopropylmalate Dehydrogenase"/>
    <property type="match status" value="1"/>
</dbReference>
<proteinExistence type="predicted"/>
<gene>
    <name evidence="4" type="primary">pdxA</name>
    <name evidence="4" type="ORF">GTA51_03350</name>
</gene>
<dbReference type="EMBL" id="WVUD01000003">
    <property type="protein sequence ID" value="MYL82172.1"/>
    <property type="molecule type" value="Genomic_DNA"/>
</dbReference>
<dbReference type="RefSeq" id="WP_160958664.1">
    <property type="nucleotide sequence ID" value="NZ_WVUD01000003.1"/>
</dbReference>
<dbReference type="InterPro" id="IPR005255">
    <property type="entry name" value="PdxA_fam"/>
</dbReference>
<dbReference type="EC" id="1.1.1.262" evidence="4"/>
<comment type="caution">
    <text evidence="4">The sequence shown here is derived from an EMBL/GenBank/DDBJ whole genome shotgun (WGS) entry which is preliminary data.</text>
</comment>
<dbReference type="Proteomes" id="UP000482487">
    <property type="component" value="Unassembled WGS sequence"/>
</dbReference>
<evidence type="ECO:0000313" key="5">
    <source>
        <dbReference type="Proteomes" id="UP000482487"/>
    </source>
</evidence>
<dbReference type="GO" id="GO:0050570">
    <property type="term" value="F:4-hydroxythreonine-4-phosphate dehydrogenase activity"/>
    <property type="evidence" value="ECO:0007669"/>
    <property type="project" value="UniProtKB-EC"/>
</dbReference>
<dbReference type="GO" id="GO:0046872">
    <property type="term" value="F:metal ion binding"/>
    <property type="evidence" value="ECO:0007669"/>
    <property type="project" value="UniProtKB-KW"/>
</dbReference>
<evidence type="ECO:0000256" key="2">
    <source>
        <dbReference type="ARBA" id="ARBA00023002"/>
    </source>
</evidence>
<keyword evidence="3" id="KW-0520">NAD</keyword>
<organism evidence="4 5">
    <name type="scientific">Solidesulfovibrio aerotolerans</name>
    <dbReference type="NCBI Taxonomy" id="295255"/>
    <lineage>
        <taxon>Bacteria</taxon>
        <taxon>Pseudomonadati</taxon>
        <taxon>Thermodesulfobacteriota</taxon>
        <taxon>Desulfovibrionia</taxon>
        <taxon>Desulfovibrionales</taxon>
        <taxon>Desulfovibrionaceae</taxon>
        <taxon>Solidesulfovibrio</taxon>
    </lineage>
</organism>
<dbReference type="OrthoDB" id="9801783at2"/>
<sequence>MTASATAAGSARPVPVLLTLGDANGLGPELACRLLGDPQSAPCDRPIALVGPESALLWHGEHLGLAPFWTRLETGETLADAAPGVYLLEPPRLAGLPVTPGRQTPAGGLAAGETLEYVMTLLAAHPNWGLVTGPLSKAALNDAGFLFPGHTEFLAERSGVGRKGVCMHLCGPVLRVSLVTTHPPLAKVPSLVTYDRVARCLTLTWDHVRRLGVSDKPIAVCGLNPHAGEGGLLGREDEDVVRPAVAAAVAAGVSAVGPLPADTLFYRAAQGEFSAILAMYHDQGLPPLKLLHFKDTVNVTLGLPFVRTSVGHGTGFELVGTGKAATSSLAAALVLACRLTA</sequence>
<protein>
    <submittedName>
        <fullName evidence="4">4-hydroxythreonine-4-phosphate dehydrogenase PdxA</fullName>
        <ecNumber evidence="4">1.1.1.262</ecNumber>
    </submittedName>
</protein>
<dbReference type="PANTHER" id="PTHR30004:SF6">
    <property type="entry name" value="D-THREONATE 4-PHOSPHATE DEHYDROGENASE"/>
    <property type="match status" value="1"/>
</dbReference>
<dbReference type="NCBIfam" id="TIGR00557">
    <property type="entry name" value="pdxA"/>
    <property type="match status" value="1"/>
</dbReference>
<keyword evidence="5" id="KW-1185">Reference proteome</keyword>
<evidence type="ECO:0000256" key="1">
    <source>
        <dbReference type="ARBA" id="ARBA00022723"/>
    </source>
</evidence>
<dbReference type="AlphaFoldDB" id="A0A7C9MMV7"/>
<keyword evidence="2 4" id="KW-0560">Oxidoreductase</keyword>
<dbReference type="Pfam" id="PF04166">
    <property type="entry name" value="PdxA"/>
    <property type="match status" value="1"/>
</dbReference>
<keyword evidence="1" id="KW-0479">Metal-binding</keyword>
<dbReference type="PANTHER" id="PTHR30004">
    <property type="entry name" value="4-HYDROXYTHREONINE-4-PHOSPHATE DEHYDROGENASE"/>
    <property type="match status" value="1"/>
</dbReference>
<dbReference type="GO" id="GO:0051287">
    <property type="term" value="F:NAD binding"/>
    <property type="evidence" value="ECO:0007669"/>
    <property type="project" value="InterPro"/>
</dbReference>
<name>A0A7C9MMV7_9BACT</name>
<dbReference type="SUPFAM" id="SSF53659">
    <property type="entry name" value="Isocitrate/Isopropylmalate dehydrogenase-like"/>
    <property type="match status" value="1"/>
</dbReference>
<accession>A0A7C9MMV7</accession>